<dbReference type="KEGG" id="tdl:TDEL_0E04060"/>
<organism evidence="1 2">
    <name type="scientific">Torulaspora delbrueckii</name>
    <name type="common">Yeast</name>
    <name type="synonym">Candida colliculosa</name>
    <dbReference type="NCBI Taxonomy" id="4950"/>
    <lineage>
        <taxon>Eukaryota</taxon>
        <taxon>Fungi</taxon>
        <taxon>Dikarya</taxon>
        <taxon>Ascomycota</taxon>
        <taxon>Saccharomycotina</taxon>
        <taxon>Saccharomycetes</taxon>
        <taxon>Saccharomycetales</taxon>
        <taxon>Saccharomycetaceae</taxon>
        <taxon>Torulaspora</taxon>
    </lineage>
</organism>
<proteinExistence type="predicted"/>
<reference evidence="1 2" key="1">
    <citation type="journal article" date="2011" name="Proc. Natl. Acad. Sci. U.S.A.">
        <title>Evolutionary erosion of yeast sex chromosomes by mating-type switching accidents.</title>
        <authorList>
            <person name="Gordon J.L."/>
            <person name="Armisen D."/>
            <person name="Proux-Wera E."/>
            <person name="Oheigeartaigh S.S."/>
            <person name="Byrne K.P."/>
            <person name="Wolfe K.H."/>
        </authorList>
    </citation>
    <scope>NUCLEOTIDE SEQUENCE [LARGE SCALE GENOMIC DNA]</scope>
    <source>
        <strain evidence="2">ATCC 10662 / CBS 1146 / NBRC 0425 / NCYC 2629 / NRRL Y-866</strain>
    </source>
</reference>
<dbReference type="EMBL" id="HE616746">
    <property type="protein sequence ID" value="CCE92649.1"/>
    <property type="molecule type" value="Genomic_DNA"/>
</dbReference>
<dbReference type="RefSeq" id="XP_003681860.1">
    <property type="nucleotide sequence ID" value="XM_003681812.1"/>
</dbReference>
<dbReference type="AlphaFoldDB" id="G8ZVK5"/>
<dbReference type="GeneID" id="11504050"/>
<gene>
    <name evidence="1" type="primary">TDEL0E04060</name>
    <name evidence="1" type="ORF">TDEL_0E04060</name>
</gene>
<keyword evidence="2" id="KW-1185">Reference proteome</keyword>
<name>G8ZVK5_TORDE</name>
<sequence>MMKLILVNPTRSRADKLRFKTCQQSSSKIAKKKAKRVDLQGTSSTRTLFPLVFHNAHIKKDHTDQQFSFDEPTVSKQKALNEPQGGTRTFQAVKPKADLSIKAGIDFDSFKVDSHKLARQSSSNKSKKITFIPSISDDSKKSAVTEKKRQPSQTVINFAYSTDSNNDIIKNNFTNAGKLESDRLMADLKNLPSALRSDVSTGDQTNVANRIGKLKSEVRQSLNRNQLRLQSGYSTCTFRVNIKNR</sequence>
<evidence type="ECO:0000313" key="2">
    <source>
        <dbReference type="Proteomes" id="UP000005627"/>
    </source>
</evidence>
<protein>
    <submittedName>
        <fullName evidence="1">Uncharacterized protein</fullName>
    </submittedName>
</protein>
<dbReference type="HOGENOM" id="CLU_1152520_0_0_1"/>
<dbReference type="InParanoid" id="G8ZVK5"/>
<dbReference type="Proteomes" id="UP000005627">
    <property type="component" value="Chromosome 5"/>
</dbReference>
<evidence type="ECO:0000313" key="1">
    <source>
        <dbReference type="EMBL" id="CCE92649.1"/>
    </source>
</evidence>
<accession>G8ZVK5</accession>
<dbReference type="OrthoDB" id="4067085at2759"/>